<dbReference type="Pfam" id="PF00443">
    <property type="entry name" value="UCH"/>
    <property type="match status" value="1"/>
</dbReference>
<dbReference type="InterPro" id="IPR028889">
    <property type="entry name" value="USP"/>
</dbReference>
<evidence type="ECO:0000259" key="1">
    <source>
        <dbReference type="PROSITE" id="PS50235"/>
    </source>
</evidence>
<dbReference type="InterPro" id="IPR001394">
    <property type="entry name" value="Peptidase_C19_UCH"/>
</dbReference>
<proteinExistence type="predicted"/>
<dbReference type="SUPFAM" id="SSF54001">
    <property type="entry name" value="Cysteine proteinases"/>
    <property type="match status" value="1"/>
</dbReference>
<dbReference type="GO" id="GO:0016579">
    <property type="term" value="P:protein deubiquitination"/>
    <property type="evidence" value="ECO:0007669"/>
    <property type="project" value="InterPro"/>
</dbReference>
<dbReference type="InParanoid" id="A2FM93"/>
<dbReference type="SMR" id="A2FM93"/>
<evidence type="ECO:0000313" key="3">
    <source>
        <dbReference type="Proteomes" id="UP000001542"/>
    </source>
</evidence>
<dbReference type="PROSITE" id="PS50235">
    <property type="entry name" value="USP_3"/>
    <property type="match status" value="1"/>
</dbReference>
<sequence length="199" mass="22941">MINKITAIEQKLNVAHKRRSTDNLKALLKRPLIMYQRSMKKYIIIPPKQSEIVQRIQNLFNSEVFTPQQRGYFNAFSNAYLNSDGHKSKMFETFLNGITNSGNTCYMNSILSLLANIPKFKYIIYTCDEKLQSDLLTELKILFAKLDFINHPNVTADNIIEILRSQIIDINFSEQQDAQEFILVLLQTILKGAPACTFI</sequence>
<organism evidence="2 3">
    <name type="scientific">Trichomonas vaginalis (strain ATCC PRA-98 / G3)</name>
    <dbReference type="NCBI Taxonomy" id="412133"/>
    <lineage>
        <taxon>Eukaryota</taxon>
        <taxon>Metamonada</taxon>
        <taxon>Parabasalia</taxon>
        <taxon>Trichomonadida</taxon>
        <taxon>Trichomonadidae</taxon>
        <taxon>Trichomonas</taxon>
    </lineage>
</organism>
<dbReference type="Proteomes" id="UP000001542">
    <property type="component" value="Unassembled WGS sequence"/>
</dbReference>
<dbReference type="InterPro" id="IPR050164">
    <property type="entry name" value="Peptidase_C19"/>
</dbReference>
<evidence type="ECO:0000313" key="2">
    <source>
        <dbReference type="EMBL" id="EAX93991.1"/>
    </source>
</evidence>
<dbReference type="OrthoDB" id="333239at2759"/>
<gene>
    <name evidence="2" type="ORF">TVAG_024350</name>
</gene>
<reference evidence="2" key="2">
    <citation type="journal article" date="2007" name="Science">
        <title>Draft genome sequence of the sexually transmitted pathogen Trichomonas vaginalis.</title>
        <authorList>
            <person name="Carlton J.M."/>
            <person name="Hirt R.P."/>
            <person name="Silva J.C."/>
            <person name="Delcher A.L."/>
            <person name="Schatz M."/>
            <person name="Zhao Q."/>
            <person name="Wortman J.R."/>
            <person name="Bidwell S.L."/>
            <person name="Alsmark U.C.M."/>
            <person name="Besteiro S."/>
            <person name="Sicheritz-Ponten T."/>
            <person name="Noel C.J."/>
            <person name="Dacks J.B."/>
            <person name="Foster P.G."/>
            <person name="Simillion C."/>
            <person name="Van de Peer Y."/>
            <person name="Miranda-Saavedra D."/>
            <person name="Barton G.J."/>
            <person name="Westrop G.D."/>
            <person name="Mueller S."/>
            <person name="Dessi D."/>
            <person name="Fiori P.L."/>
            <person name="Ren Q."/>
            <person name="Paulsen I."/>
            <person name="Zhang H."/>
            <person name="Bastida-Corcuera F.D."/>
            <person name="Simoes-Barbosa A."/>
            <person name="Brown M.T."/>
            <person name="Hayes R.D."/>
            <person name="Mukherjee M."/>
            <person name="Okumura C.Y."/>
            <person name="Schneider R."/>
            <person name="Smith A.J."/>
            <person name="Vanacova S."/>
            <person name="Villalvazo M."/>
            <person name="Haas B.J."/>
            <person name="Pertea M."/>
            <person name="Feldblyum T.V."/>
            <person name="Utterback T.R."/>
            <person name="Shu C.L."/>
            <person name="Osoegawa K."/>
            <person name="de Jong P.J."/>
            <person name="Hrdy I."/>
            <person name="Horvathova L."/>
            <person name="Zubacova Z."/>
            <person name="Dolezal P."/>
            <person name="Malik S.B."/>
            <person name="Logsdon J.M. Jr."/>
            <person name="Henze K."/>
            <person name="Gupta A."/>
            <person name="Wang C.C."/>
            <person name="Dunne R.L."/>
            <person name="Upcroft J.A."/>
            <person name="Upcroft P."/>
            <person name="White O."/>
            <person name="Salzberg S.L."/>
            <person name="Tang P."/>
            <person name="Chiu C.-H."/>
            <person name="Lee Y.-S."/>
            <person name="Embley T.M."/>
            <person name="Coombs G.H."/>
            <person name="Mottram J.C."/>
            <person name="Tachezy J."/>
            <person name="Fraser-Liggett C.M."/>
            <person name="Johnson P.J."/>
        </authorList>
    </citation>
    <scope>NUCLEOTIDE SEQUENCE [LARGE SCALE GENOMIC DNA]</scope>
    <source>
        <strain evidence="2">G3</strain>
    </source>
</reference>
<protein>
    <recommendedName>
        <fullName evidence="1">USP domain-containing protein</fullName>
    </recommendedName>
</protein>
<feature type="domain" description="USP" evidence="1">
    <location>
        <begin position="96"/>
        <end position="199"/>
    </location>
</feature>
<dbReference type="Gene3D" id="3.90.70.10">
    <property type="entry name" value="Cysteine proteinases"/>
    <property type="match status" value="1"/>
</dbReference>
<dbReference type="STRING" id="5722.A2FM93"/>
<accession>A2FM93</accession>
<dbReference type="GO" id="GO:0004843">
    <property type="term" value="F:cysteine-type deubiquitinase activity"/>
    <property type="evidence" value="ECO:0007669"/>
    <property type="project" value="InterPro"/>
</dbReference>
<dbReference type="VEuPathDB" id="TrichDB:TVAG_024350"/>
<keyword evidence="3" id="KW-1185">Reference proteome</keyword>
<reference evidence="2" key="1">
    <citation type="submission" date="2006-10" db="EMBL/GenBank/DDBJ databases">
        <authorList>
            <person name="Amadeo P."/>
            <person name="Zhao Q."/>
            <person name="Wortman J."/>
            <person name="Fraser-Liggett C."/>
            <person name="Carlton J."/>
        </authorList>
    </citation>
    <scope>NUCLEOTIDE SEQUENCE</scope>
    <source>
        <strain evidence="2">G3</strain>
    </source>
</reference>
<dbReference type="PANTHER" id="PTHR24006">
    <property type="entry name" value="UBIQUITIN CARBOXYL-TERMINAL HYDROLASE"/>
    <property type="match status" value="1"/>
</dbReference>
<dbReference type="PANTHER" id="PTHR24006:SF943">
    <property type="entry name" value="UBIQUITIN CARBOXYL-TERMINAL HYDROLASE PUF"/>
    <property type="match status" value="1"/>
</dbReference>
<dbReference type="EMBL" id="DS113882">
    <property type="protein sequence ID" value="EAX93991.1"/>
    <property type="molecule type" value="Genomic_DNA"/>
</dbReference>
<name>A2FM93_TRIV3</name>
<dbReference type="InterPro" id="IPR038765">
    <property type="entry name" value="Papain-like_cys_pep_sf"/>
</dbReference>
<dbReference type="AlphaFoldDB" id="A2FM93"/>